<feature type="domain" description="Peptidoglycan binding-like" evidence="2">
    <location>
        <begin position="69"/>
        <end position="123"/>
    </location>
</feature>
<evidence type="ECO:0000259" key="2">
    <source>
        <dbReference type="Pfam" id="PF01471"/>
    </source>
</evidence>
<dbReference type="SUPFAM" id="SSF47090">
    <property type="entry name" value="PGBD-like"/>
    <property type="match status" value="2"/>
</dbReference>
<dbReference type="InterPro" id="IPR011990">
    <property type="entry name" value="TPR-like_helical_dom_sf"/>
</dbReference>
<evidence type="ECO:0000313" key="4">
    <source>
        <dbReference type="Proteomes" id="UP000199144"/>
    </source>
</evidence>
<sequence>MRTTSTWIITGLALSVSMGAQASVLTPSVPIQGAPAASLHWDAQVGATQHRTPEARARDEEAELGLSYSDRRQIQSDLKVLGYDPGPVDGSFGRLTRRAIWDWQFSMDHWPSGYLTRDQVRQMRAAARDKRPEQRYSEVEDRRYWETTGAKWGSRDGMRAYLKRYPNGVYASYARDQLGQGDRDGRRRDDAAWREASDQNTVRAYRDYLERFPDGRYVDQARVRIRDLTVGRDEIAWREAGSQNTVSAYRAYLDRFPNGRYASDARMRIREMTVGQEAAAWRDASNRDTPHAYRAYLDRYPNGRYATQARARIRELTSGREEAAWDEARNLNTVNAYWSYLDRFPQGRYASEAKSRIRQLTSDQEETRWRAARRQDTIEAYRDFLQRYPQSRMAPEARNRIAELRGSNEDRQQAEHRAWLAAKQENTISGYRNYLRQYPNGRFSQKAKANIKVLERQKPEPTPGDAQALERSIIKTDRDMYNLLEGLRRLGYLKSKATTITPEVREAIRRMQRKIKRPTTGYVDEHVWSVIATVINNR</sequence>
<dbReference type="Gene3D" id="1.10.101.10">
    <property type="entry name" value="PGBD-like superfamily/PGBD"/>
    <property type="match status" value="1"/>
</dbReference>
<feature type="chain" id="PRO_5011578467" evidence="1">
    <location>
        <begin position="23"/>
        <end position="538"/>
    </location>
</feature>
<name>A0A1I4S681_9RHOB</name>
<reference evidence="3 4" key="1">
    <citation type="submission" date="2016-10" db="EMBL/GenBank/DDBJ databases">
        <authorList>
            <person name="de Groot N.N."/>
        </authorList>
    </citation>
    <scope>NUCLEOTIDE SEQUENCE [LARGE SCALE GENOMIC DNA]</scope>
    <source>
        <strain evidence="3 4">DSM 15283</strain>
    </source>
</reference>
<accession>A0A1I4S681</accession>
<keyword evidence="4" id="KW-1185">Reference proteome</keyword>
<protein>
    <submittedName>
        <fullName evidence="3">Putative peptidoglycan binding domain-containing protein</fullName>
    </submittedName>
</protein>
<dbReference type="STRING" id="254406.SAMN04488042_11022"/>
<dbReference type="AlphaFoldDB" id="A0A1I4S681"/>
<gene>
    <name evidence="3" type="ORF">SAMN04488042_11022</name>
</gene>
<dbReference type="InterPro" id="IPR036366">
    <property type="entry name" value="PGBDSf"/>
</dbReference>
<feature type="signal peptide" evidence="1">
    <location>
        <begin position="1"/>
        <end position="22"/>
    </location>
</feature>
<dbReference type="RefSeq" id="WP_093095907.1">
    <property type="nucleotide sequence ID" value="NZ_FOTQ01000010.1"/>
</dbReference>
<evidence type="ECO:0000313" key="3">
    <source>
        <dbReference type="EMBL" id="SFM60026.1"/>
    </source>
</evidence>
<proteinExistence type="predicted"/>
<dbReference type="InterPro" id="IPR036365">
    <property type="entry name" value="PGBD-like_sf"/>
</dbReference>
<feature type="domain" description="Peptidoglycan binding-like" evidence="2">
    <location>
        <begin position="482"/>
        <end position="530"/>
    </location>
</feature>
<dbReference type="InterPro" id="IPR002477">
    <property type="entry name" value="Peptidoglycan-bd-like"/>
</dbReference>
<keyword evidence="1" id="KW-0732">Signal</keyword>
<dbReference type="Pfam" id="PF01471">
    <property type="entry name" value="PG_binding_1"/>
    <property type="match status" value="2"/>
</dbReference>
<dbReference type="Gene3D" id="1.25.40.10">
    <property type="entry name" value="Tetratricopeptide repeat domain"/>
    <property type="match status" value="3"/>
</dbReference>
<dbReference type="OrthoDB" id="8092964at2"/>
<dbReference type="EMBL" id="FOTQ01000010">
    <property type="protein sequence ID" value="SFM60026.1"/>
    <property type="molecule type" value="Genomic_DNA"/>
</dbReference>
<organism evidence="3 4">
    <name type="scientific">Shimia aestuarii</name>
    <dbReference type="NCBI Taxonomy" id="254406"/>
    <lineage>
        <taxon>Bacteria</taxon>
        <taxon>Pseudomonadati</taxon>
        <taxon>Pseudomonadota</taxon>
        <taxon>Alphaproteobacteria</taxon>
        <taxon>Rhodobacterales</taxon>
        <taxon>Roseobacteraceae</taxon>
    </lineage>
</organism>
<evidence type="ECO:0000256" key="1">
    <source>
        <dbReference type="SAM" id="SignalP"/>
    </source>
</evidence>
<dbReference type="Proteomes" id="UP000199144">
    <property type="component" value="Unassembled WGS sequence"/>
</dbReference>